<sequence length="224" mass="26107">MGKNELDKDIKSFLSKYFAFEEVESPKTGYLALEGKISVLDRNDKLWGQFEILILVNEKNYPYTIPIVIEKTEIIERDWDFHISKKGECCLDIPHKLLKMKKRGIVLVEFYREVIYPFFANYHYKVATDKYANGEYEHHFKGIAQFYQEEYGLNNYGDIIALLETTVSGIKHQPNKQCPLCGGSKYKKCCRKKVYSLRGYGLDQLKLDLALFKENNLNTESVSV</sequence>
<dbReference type="RefSeq" id="WP_349351699.1">
    <property type="nucleotide sequence ID" value="NZ_CP157804.1"/>
</dbReference>
<accession>A0AAU7MXC7</accession>
<reference evidence="1" key="1">
    <citation type="submission" date="2024-05" db="EMBL/GenBank/DDBJ databases">
        <title>Draft Genome Sequences of Flagellimonas sp. MMG031 and Marinobacter sp. MMG032 Isolated from the dinoflagellate Symbiodinium pilosum.</title>
        <authorList>
            <person name="Shikuma N.J."/>
            <person name="Farrell M.V."/>
        </authorList>
    </citation>
    <scope>NUCLEOTIDE SEQUENCE</scope>
    <source>
        <strain evidence="1">MMG031</strain>
    </source>
</reference>
<protein>
    <recommendedName>
        <fullName evidence="2">SEC-C domain-containing protein</fullName>
    </recommendedName>
</protein>
<gene>
    <name evidence="1" type="ORF">ABNE31_14860</name>
</gene>
<dbReference type="KEGG" id="fld:ABNE31_14860"/>
<name>A0AAU7MXC7_9FLAO</name>
<dbReference type="AlphaFoldDB" id="A0AAU7MXC7"/>
<evidence type="ECO:0000313" key="1">
    <source>
        <dbReference type="EMBL" id="XBQ22876.1"/>
    </source>
</evidence>
<proteinExistence type="predicted"/>
<evidence type="ECO:0008006" key="2">
    <source>
        <dbReference type="Google" id="ProtNLM"/>
    </source>
</evidence>
<dbReference type="EMBL" id="CP157804">
    <property type="protein sequence ID" value="XBQ22876.1"/>
    <property type="molecule type" value="Genomic_DNA"/>
</dbReference>
<organism evidence="1">
    <name type="scientific">Flagellimonas sp. MMG031</name>
    <dbReference type="NCBI Taxonomy" id="3158549"/>
    <lineage>
        <taxon>Bacteria</taxon>
        <taxon>Pseudomonadati</taxon>
        <taxon>Bacteroidota</taxon>
        <taxon>Flavobacteriia</taxon>
        <taxon>Flavobacteriales</taxon>
        <taxon>Flavobacteriaceae</taxon>
        <taxon>Flagellimonas</taxon>
    </lineage>
</organism>